<dbReference type="GO" id="GO:0004518">
    <property type="term" value="F:nuclease activity"/>
    <property type="evidence" value="ECO:0007669"/>
    <property type="project" value="UniProtKB-KW"/>
</dbReference>
<comment type="function">
    <text evidence="5">Could be a nuclease involved in processing of the 5'-end of pre-16S rRNA.</text>
</comment>
<evidence type="ECO:0000256" key="3">
    <source>
        <dbReference type="ARBA" id="ARBA00022722"/>
    </source>
</evidence>
<feature type="domain" description="YqgF/RNase H-like" evidence="6">
    <location>
        <begin position="1"/>
        <end position="101"/>
    </location>
</feature>
<dbReference type="EC" id="3.1.-.-" evidence="5"/>
<evidence type="ECO:0000313" key="8">
    <source>
        <dbReference type="Proteomes" id="UP000886785"/>
    </source>
</evidence>
<dbReference type="Pfam" id="PF03652">
    <property type="entry name" value="RuvX"/>
    <property type="match status" value="1"/>
</dbReference>
<dbReference type="AlphaFoldDB" id="A0A9D1DSF4"/>
<dbReference type="SUPFAM" id="SSF53098">
    <property type="entry name" value="Ribonuclease H-like"/>
    <property type="match status" value="1"/>
</dbReference>
<dbReference type="GO" id="GO:0016788">
    <property type="term" value="F:hydrolase activity, acting on ester bonds"/>
    <property type="evidence" value="ECO:0007669"/>
    <property type="project" value="UniProtKB-UniRule"/>
</dbReference>
<evidence type="ECO:0000313" key="7">
    <source>
        <dbReference type="EMBL" id="HIR58181.1"/>
    </source>
</evidence>
<dbReference type="CDD" id="cd16964">
    <property type="entry name" value="YqgF"/>
    <property type="match status" value="1"/>
</dbReference>
<dbReference type="GO" id="GO:0005829">
    <property type="term" value="C:cytosol"/>
    <property type="evidence" value="ECO:0007669"/>
    <property type="project" value="TreeGrafter"/>
</dbReference>
<dbReference type="InterPro" id="IPR006641">
    <property type="entry name" value="YqgF/RNaseH-like_dom"/>
</dbReference>
<dbReference type="InterPro" id="IPR012337">
    <property type="entry name" value="RNaseH-like_sf"/>
</dbReference>
<dbReference type="GO" id="GO:0000967">
    <property type="term" value="P:rRNA 5'-end processing"/>
    <property type="evidence" value="ECO:0007669"/>
    <property type="project" value="UniProtKB-UniRule"/>
</dbReference>
<evidence type="ECO:0000256" key="2">
    <source>
        <dbReference type="ARBA" id="ARBA00022517"/>
    </source>
</evidence>
<proteinExistence type="inferred from homology"/>
<comment type="subcellular location">
    <subcellularLocation>
        <location evidence="5">Cytoplasm</location>
    </subcellularLocation>
</comment>
<protein>
    <recommendedName>
        <fullName evidence="5">Putative pre-16S rRNA nuclease</fullName>
        <ecNumber evidence="5">3.1.-.-</ecNumber>
    </recommendedName>
</protein>
<dbReference type="InterPro" id="IPR005227">
    <property type="entry name" value="YqgF"/>
</dbReference>
<dbReference type="EMBL" id="DVHF01000141">
    <property type="protein sequence ID" value="HIR58181.1"/>
    <property type="molecule type" value="Genomic_DNA"/>
</dbReference>
<keyword evidence="3 5" id="KW-0540">Nuclease</keyword>
<reference evidence="7" key="1">
    <citation type="submission" date="2020-10" db="EMBL/GenBank/DDBJ databases">
        <authorList>
            <person name="Gilroy R."/>
        </authorList>
    </citation>
    <scope>NUCLEOTIDE SEQUENCE</scope>
    <source>
        <strain evidence="7">ChiSjej1B19-7085</strain>
    </source>
</reference>
<dbReference type="PANTHER" id="PTHR33317">
    <property type="entry name" value="POLYNUCLEOTIDYL TRANSFERASE, RIBONUCLEASE H-LIKE SUPERFAMILY PROTEIN"/>
    <property type="match status" value="1"/>
</dbReference>
<dbReference type="PANTHER" id="PTHR33317:SF4">
    <property type="entry name" value="POLYNUCLEOTIDYL TRANSFERASE, RIBONUCLEASE H-LIKE SUPERFAMILY PROTEIN"/>
    <property type="match status" value="1"/>
</dbReference>
<accession>A0A9D1DSF4</accession>
<name>A0A9D1DSF4_9FIRM</name>
<dbReference type="NCBIfam" id="TIGR00250">
    <property type="entry name" value="RNAse_H_YqgF"/>
    <property type="match status" value="1"/>
</dbReference>
<evidence type="ECO:0000256" key="4">
    <source>
        <dbReference type="ARBA" id="ARBA00022801"/>
    </source>
</evidence>
<keyword evidence="4 5" id="KW-0378">Hydrolase</keyword>
<evidence type="ECO:0000256" key="5">
    <source>
        <dbReference type="HAMAP-Rule" id="MF_00651"/>
    </source>
</evidence>
<dbReference type="Proteomes" id="UP000886785">
    <property type="component" value="Unassembled WGS sequence"/>
</dbReference>
<comment type="similarity">
    <text evidence="5">Belongs to the YqgF HJR family.</text>
</comment>
<evidence type="ECO:0000259" key="6">
    <source>
        <dbReference type="SMART" id="SM00732"/>
    </source>
</evidence>
<gene>
    <name evidence="7" type="primary">ruvX</name>
    <name evidence="7" type="ORF">IAA54_11000</name>
</gene>
<keyword evidence="2 5" id="KW-0690">Ribosome biogenesis</keyword>
<comment type="caution">
    <text evidence="7">The sequence shown here is derived from an EMBL/GenBank/DDBJ whole genome shotgun (WGS) entry which is preliminary data.</text>
</comment>
<organism evidence="7 8">
    <name type="scientific">Candidatus Gallacutalibacter pullicola</name>
    <dbReference type="NCBI Taxonomy" id="2840830"/>
    <lineage>
        <taxon>Bacteria</taxon>
        <taxon>Bacillati</taxon>
        <taxon>Bacillota</taxon>
        <taxon>Clostridia</taxon>
        <taxon>Eubacteriales</taxon>
        <taxon>Candidatus Gallacutalibacter</taxon>
    </lineage>
</organism>
<reference evidence="7" key="2">
    <citation type="journal article" date="2021" name="PeerJ">
        <title>Extensive microbial diversity within the chicken gut microbiome revealed by metagenomics and culture.</title>
        <authorList>
            <person name="Gilroy R."/>
            <person name="Ravi A."/>
            <person name="Getino M."/>
            <person name="Pursley I."/>
            <person name="Horton D.L."/>
            <person name="Alikhan N.F."/>
            <person name="Baker D."/>
            <person name="Gharbi K."/>
            <person name="Hall N."/>
            <person name="Watson M."/>
            <person name="Adriaenssens E.M."/>
            <person name="Foster-Nyarko E."/>
            <person name="Jarju S."/>
            <person name="Secka A."/>
            <person name="Antonio M."/>
            <person name="Oren A."/>
            <person name="Chaudhuri R.R."/>
            <person name="La Ragione R."/>
            <person name="Hildebrand F."/>
            <person name="Pallen M.J."/>
        </authorList>
    </citation>
    <scope>NUCLEOTIDE SEQUENCE</scope>
    <source>
        <strain evidence="7">ChiSjej1B19-7085</strain>
    </source>
</reference>
<keyword evidence="1 5" id="KW-0963">Cytoplasm</keyword>
<dbReference type="SMART" id="SM00732">
    <property type="entry name" value="YqgFc"/>
    <property type="match status" value="1"/>
</dbReference>
<dbReference type="Gene3D" id="3.30.420.140">
    <property type="entry name" value="YqgF/RNase H-like domain"/>
    <property type="match status" value="1"/>
</dbReference>
<dbReference type="HAMAP" id="MF_00651">
    <property type="entry name" value="Nuclease_YqgF"/>
    <property type="match status" value="1"/>
</dbReference>
<dbReference type="InterPro" id="IPR037027">
    <property type="entry name" value="YqgF/RNaseH-like_dom_sf"/>
</dbReference>
<sequence length="145" mass="15783">MKIMAVDLGKARTGLAICDEEEILSWPAGVITEYNREKLTERIAQEAAEYGAAQLVVGLPRNMDGTEGESARGAREFGAALAERTGLPVDFCDERGTTITAHEYLNATDTRGKRRKAVVDAVAATVILENYLAARRSRRAREGEA</sequence>
<evidence type="ECO:0000256" key="1">
    <source>
        <dbReference type="ARBA" id="ARBA00022490"/>
    </source>
</evidence>